<dbReference type="Gene3D" id="3.40.50.2000">
    <property type="entry name" value="Glycogen Phosphorylase B"/>
    <property type="match status" value="2"/>
</dbReference>
<dbReference type="GO" id="GO:0102710">
    <property type="term" value="F:D-inositol-3-phosphate glycosyltransferase activity"/>
    <property type="evidence" value="ECO:0007669"/>
    <property type="project" value="UniProtKB-EC"/>
</dbReference>
<dbReference type="InterPro" id="IPR050194">
    <property type="entry name" value="Glycosyltransferase_grp1"/>
</dbReference>
<keyword evidence="2" id="KW-0808">Transferase</keyword>
<dbReference type="PANTHER" id="PTHR45947">
    <property type="entry name" value="SULFOQUINOVOSYL TRANSFERASE SQD2"/>
    <property type="match status" value="1"/>
</dbReference>
<name>A0A645I0R3_9ZZZZ</name>
<dbReference type="Pfam" id="PF00534">
    <property type="entry name" value="Glycos_transf_1"/>
    <property type="match status" value="1"/>
</dbReference>
<organism evidence="2">
    <name type="scientific">bioreactor metagenome</name>
    <dbReference type="NCBI Taxonomy" id="1076179"/>
    <lineage>
        <taxon>unclassified sequences</taxon>
        <taxon>metagenomes</taxon>
        <taxon>ecological metagenomes</taxon>
    </lineage>
</organism>
<evidence type="ECO:0000313" key="2">
    <source>
        <dbReference type="EMBL" id="MPN44740.1"/>
    </source>
</evidence>
<sequence length="173" mass="18584">MLWISVGNLIELKGHHLLVDMLAARTDAHLLIVGAGPMHAELEARAKLLGVADRLQLVGQQPNDKLHLWFSAADVTFLASSREGWANVLLESMASGTPVVATAVNGTPEVVASADAGQLAKSRDVPGLMAALDRLLANYPDPAATRRYADGFSWEETTRQQLALFDKVCGSRD</sequence>
<dbReference type="SUPFAM" id="SSF53756">
    <property type="entry name" value="UDP-Glycosyltransferase/glycogen phosphorylase"/>
    <property type="match status" value="1"/>
</dbReference>
<protein>
    <submittedName>
        <fullName evidence="2">D-inositol-3-phosphate glycosyltransferase</fullName>
        <ecNumber evidence="2">2.4.1.250</ecNumber>
    </submittedName>
</protein>
<reference evidence="2" key="1">
    <citation type="submission" date="2019-08" db="EMBL/GenBank/DDBJ databases">
        <authorList>
            <person name="Kucharzyk K."/>
            <person name="Murdoch R.W."/>
            <person name="Higgins S."/>
            <person name="Loffler F."/>
        </authorList>
    </citation>
    <scope>NUCLEOTIDE SEQUENCE</scope>
</reference>
<dbReference type="EC" id="2.4.1.250" evidence="2"/>
<dbReference type="InterPro" id="IPR001296">
    <property type="entry name" value="Glyco_trans_1"/>
</dbReference>
<keyword evidence="2" id="KW-0328">Glycosyltransferase</keyword>
<accession>A0A645I0R3</accession>
<feature type="domain" description="Glycosyl transferase family 1" evidence="1">
    <location>
        <begin position="4"/>
        <end position="149"/>
    </location>
</feature>
<dbReference type="EMBL" id="VSSQ01104087">
    <property type="protein sequence ID" value="MPN44740.1"/>
    <property type="molecule type" value="Genomic_DNA"/>
</dbReference>
<dbReference type="AlphaFoldDB" id="A0A645I0R3"/>
<proteinExistence type="predicted"/>
<comment type="caution">
    <text evidence="2">The sequence shown here is derived from an EMBL/GenBank/DDBJ whole genome shotgun (WGS) entry which is preliminary data.</text>
</comment>
<dbReference type="PANTHER" id="PTHR45947:SF3">
    <property type="entry name" value="SULFOQUINOVOSYL TRANSFERASE SQD2"/>
    <property type="match status" value="1"/>
</dbReference>
<gene>
    <name evidence="2" type="primary">mshA_125</name>
    <name evidence="2" type="ORF">SDC9_192305</name>
</gene>
<evidence type="ECO:0000259" key="1">
    <source>
        <dbReference type="Pfam" id="PF00534"/>
    </source>
</evidence>